<evidence type="ECO:0000313" key="3">
    <source>
        <dbReference type="EnsemblPlants" id="Kaladp0059s0002.1.v1.1"/>
    </source>
</evidence>
<dbReference type="AlphaFoldDB" id="A0A7N0U9W3"/>
<proteinExistence type="predicted"/>
<accession>A0A7N0U9W3</accession>
<dbReference type="SUPFAM" id="SSF46565">
    <property type="entry name" value="Chaperone J-domain"/>
    <property type="match status" value="1"/>
</dbReference>
<dbReference type="Gramene" id="Kaladp0059s0002.1.v1.1">
    <property type="protein sequence ID" value="Kaladp0059s0002.1.v1.1"/>
    <property type="gene ID" value="Kaladp0059s0002.v1.1"/>
</dbReference>
<feature type="domain" description="J" evidence="2">
    <location>
        <begin position="25"/>
        <end position="94"/>
    </location>
</feature>
<dbReference type="OMA" id="WNGERMK"/>
<dbReference type="Proteomes" id="UP000594263">
    <property type="component" value="Unplaced"/>
</dbReference>
<dbReference type="InterPro" id="IPR001623">
    <property type="entry name" value="DnaJ_domain"/>
</dbReference>
<evidence type="ECO:0000313" key="4">
    <source>
        <dbReference type="Proteomes" id="UP000594263"/>
    </source>
</evidence>
<dbReference type="InterPro" id="IPR036869">
    <property type="entry name" value="J_dom_sf"/>
</dbReference>
<dbReference type="EnsemblPlants" id="Kaladp0059s0002.1.v1.1">
    <property type="protein sequence ID" value="Kaladp0059s0002.1.v1.1"/>
    <property type="gene ID" value="Kaladp0059s0002.v1.1"/>
</dbReference>
<protein>
    <recommendedName>
        <fullName evidence="2">J domain-containing protein</fullName>
    </recommendedName>
</protein>
<evidence type="ECO:0000256" key="1">
    <source>
        <dbReference type="SAM" id="MobiDB-lite"/>
    </source>
</evidence>
<dbReference type="SMART" id="SM00271">
    <property type="entry name" value="DnaJ"/>
    <property type="match status" value="1"/>
</dbReference>
<dbReference type="PANTHER" id="PTHR44743">
    <property type="entry name" value="PUTATIVE, EXPRESSED-RELATED"/>
    <property type="match status" value="1"/>
</dbReference>
<dbReference type="Gene3D" id="1.10.287.110">
    <property type="entry name" value="DnaJ domain"/>
    <property type="match status" value="1"/>
</dbReference>
<name>A0A7N0U9W3_KALFE</name>
<dbReference type="Pfam" id="PF00226">
    <property type="entry name" value="DnaJ"/>
    <property type="match status" value="1"/>
</dbReference>
<reference evidence="3" key="1">
    <citation type="submission" date="2021-01" db="UniProtKB">
        <authorList>
            <consortium name="EnsemblPlants"/>
        </authorList>
    </citation>
    <scope>IDENTIFICATION</scope>
</reference>
<dbReference type="PANTHER" id="PTHR44743:SF5">
    <property type="entry name" value="CHAPERONE DNAJ-DOMAIN SUPERFAMILY PROTEIN"/>
    <property type="match status" value="1"/>
</dbReference>
<feature type="region of interest" description="Disordered" evidence="1">
    <location>
        <begin position="147"/>
        <end position="225"/>
    </location>
</feature>
<evidence type="ECO:0000259" key="2">
    <source>
        <dbReference type="PROSITE" id="PS50076"/>
    </source>
</evidence>
<organism evidence="3 4">
    <name type="scientific">Kalanchoe fedtschenkoi</name>
    <name type="common">Lavender scallops</name>
    <name type="synonym">South American air plant</name>
    <dbReference type="NCBI Taxonomy" id="63787"/>
    <lineage>
        <taxon>Eukaryota</taxon>
        <taxon>Viridiplantae</taxon>
        <taxon>Streptophyta</taxon>
        <taxon>Embryophyta</taxon>
        <taxon>Tracheophyta</taxon>
        <taxon>Spermatophyta</taxon>
        <taxon>Magnoliopsida</taxon>
        <taxon>eudicotyledons</taxon>
        <taxon>Gunneridae</taxon>
        <taxon>Pentapetalae</taxon>
        <taxon>Saxifragales</taxon>
        <taxon>Crassulaceae</taxon>
        <taxon>Kalanchoe</taxon>
    </lineage>
</organism>
<sequence length="225" mass="25279">MEDFSLIIFIYAQLKMAAGDAKDADFYGVLGLEKECTAQELRKAYKRLALRWHPDRCSGSTRSVEEAKKKFQDIQEAYSVLSDSNKRFLYDVGLYQKDDDDEHMQDMGDFLSEMAAMVSQTKPTENGEESLEQLQELFDEMFQDDNSLSNAPPFNFNPSSGPSSFYSSSFNGYGDNSNPPDYANSASSAVDAQFQNFRQGSGGTSSSSSWNGERMKRRNSGSRKH</sequence>
<feature type="compositionally biased region" description="Basic residues" evidence="1">
    <location>
        <begin position="215"/>
        <end position="225"/>
    </location>
</feature>
<feature type="compositionally biased region" description="Low complexity" evidence="1">
    <location>
        <begin position="147"/>
        <end position="171"/>
    </location>
</feature>
<dbReference type="PROSITE" id="PS50076">
    <property type="entry name" value="DNAJ_2"/>
    <property type="match status" value="1"/>
</dbReference>
<dbReference type="CDD" id="cd06257">
    <property type="entry name" value="DnaJ"/>
    <property type="match status" value="1"/>
</dbReference>
<feature type="compositionally biased region" description="Polar residues" evidence="1">
    <location>
        <begin position="174"/>
        <end position="199"/>
    </location>
</feature>
<keyword evidence="4" id="KW-1185">Reference proteome</keyword>
<dbReference type="PRINTS" id="PR00625">
    <property type="entry name" value="JDOMAIN"/>
</dbReference>